<feature type="region of interest" description="Disordered" evidence="1">
    <location>
        <begin position="133"/>
        <end position="168"/>
    </location>
</feature>
<evidence type="ECO:0000313" key="2">
    <source>
        <dbReference type="EMBL" id="KAK0587059.1"/>
    </source>
</evidence>
<dbReference type="AlphaFoldDB" id="A0AA39S8A3"/>
<sequence length="168" mass="19491">MNPKDYQVGTPVMVRGREVRVNVDDINRYFRTELSEDQEENIRDGVTWDDLFNGRNLNLANALPLNVEHIVKACIVTVGESRNHMQPLLFPCLIIELCRRASVDFRDDPFQDPMTDIGMGTWTTLKIERDLTNQRRKMGRRKNISEAGPSRQPHELLDKMGCEPEYMD</sequence>
<evidence type="ECO:0000313" key="3">
    <source>
        <dbReference type="Proteomes" id="UP001168877"/>
    </source>
</evidence>
<reference evidence="2" key="2">
    <citation type="submission" date="2023-06" db="EMBL/GenBank/DDBJ databases">
        <authorList>
            <person name="Swenson N.G."/>
            <person name="Wegrzyn J.L."/>
            <person name="Mcevoy S.L."/>
        </authorList>
    </citation>
    <scope>NUCLEOTIDE SEQUENCE</scope>
    <source>
        <strain evidence="2">NS2018</strain>
        <tissue evidence="2">Leaf</tissue>
    </source>
</reference>
<reference evidence="2" key="1">
    <citation type="journal article" date="2022" name="Plant J.">
        <title>Strategies of tolerance reflected in two North American maple genomes.</title>
        <authorList>
            <person name="McEvoy S.L."/>
            <person name="Sezen U.U."/>
            <person name="Trouern-Trend A."/>
            <person name="McMahon S.M."/>
            <person name="Schaberg P.G."/>
            <person name="Yang J."/>
            <person name="Wegrzyn J.L."/>
            <person name="Swenson N.G."/>
        </authorList>
    </citation>
    <scope>NUCLEOTIDE SEQUENCE</scope>
    <source>
        <strain evidence="2">NS2018</strain>
    </source>
</reference>
<gene>
    <name evidence="2" type="ORF">LWI29_016660</name>
</gene>
<evidence type="ECO:0000256" key="1">
    <source>
        <dbReference type="SAM" id="MobiDB-lite"/>
    </source>
</evidence>
<organism evidence="2 3">
    <name type="scientific">Acer saccharum</name>
    <name type="common">Sugar maple</name>
    <dbReference type="NCBI Taxonomy" id="4024"/>
    <lineage>
        <taxon>Eukaryota</taxon>
        <taxon>Viridiplantae</taxon>
        <taxon>Streptophyta</taxon>
        <taxon>Embryophyta</taxon>
        <taxon>Tracheophyta</taxon>
        <taxon>Spermatophyta</taxon>
        <taxon>Magnoliopsida</taxon>
        <taxon>eudicotyledons</taxon>
        <taxon>Gunneridae</taxon>
        <taxon>Pentapetalae</taxon>
        <taxon>rosids</taxon>
        <taxon>malvids</taxon>
        <taxon>Sapindales</taxon>
        <taxon>Sapindaceae</taxon>
        <taxon>Hippocastanoideae</taxon>
        <taxon>Acereae</taxon>
        <taxon>Acer</taxon>
    </lineage>
</organism>
<proteinExistence type="predicted"/>
<feature type="compositionally biased region" description="Basic and acidic residues" evidence="1">
    <location>
        <begin position="152"/>
        <end position="162"/>
    </location>
</feature>
<accession>A0AA39S8A3</accession>
<comment type="caution">
    <text evidence="2">The sequence shown here is derived from an EMBL/GenBank/DDBJ whole genome shotgun (WGS) entry which is preliminary data.</text>
</comment>
<name>A0AA39S8A3_ACESA</name>
<dbReference type="Proteomes" id="UP001168877">
    <property type="component" value="Unassembled WGS sequence"/>
</dbReference>
<protein>
    <submittedName>
        <fullName evidence="2">Uncharacterized protein</fullName>
    </submittedName>
</protein>
<dbReference type="EMBL" id="JAUESC010000382">
    <property type="protein sequence ID" value="KAK0587059.1"/>
    <property type="molecule type" value="Genomic_DNA"/>
</dbReference>
<keyword evidence="3" id="KW-1185">Reference proteome</keyword>